<gene>
    <name evidence="1" type="primary">AVEN_198227_1</name>
    <name evidence="2" type="ORF">NPIL_113601</name>
    <name evidence="1" type="ORF">NPIL_447401</name>
</gene>
<accession>A0A8X6I340</accession>
<reference evidence="1" key="1">
    <citation type="submission" date="2020-08" db="EMBL/GenBank/DDBJ databases">
        <title>Multicomponent nature underlies the extraordinary mechanical properties of spider dragline silk.</title>
        <authorList>
            <person name="Kono N."/>
            <person name="Nakamura H."/>
            <person name="Mori M."/>
            <person name="Yoshida Y."/>
            <person name="Ohtoshi R."/>
            <person name="Malay A.D."/>
            <person name="Moran D.A.P."/>
            <person name="Tomita M."/>
            <person name="Numata K."/>
            <person name="Arakawa K."/>
        </authorList>
    </citation>
    <scope>NUCLEOTIDE SEQUENCE</scope>
</reference>
<name>A0A8X6I340_NEPPI</name>
<sequence length="388" mass="44101">MSSVKDKSYDHQYKMTDVIKHAEIELSSAIRRSKSCITDIVNSNTEEKYEILNTQSNGLCEQFIHSKNFSSKLPISNFDIEKIETEEYGCTKSLSNFVLQPVSCANNFQLCSISTKGVLNVFEKNEDISSELYIPINNIEMKKIESEECKCAKLLNTDLQSPNCADNFQLCSILTDEVLNVFEKNEIFTISEQLNIYKPNSNESKIVYIGSDGKSTVSSHKENRHSYCDITQKKNNSAPENYSEKKISNKQSSDSSFRKTLSCIFTSNCTLQKEKAVSCFQIDTLFQDIDLFKQGGVLFHYYEHLKATGDHALNLNDINEDMSNLNGEVLESYIFLKNQLNYHKDVLRGLVHLSSEPGTCFKSNLIHDIVLQLDYIEGYDLACKAILL</sequence>
<protein>
    <submittedName>
        <fullName evidence="1">Uncharacterized protein</fullName>
    </submittedName>
</protein>
<dbReference type="Proteomes" id="UP000887013">
    <property type="component" value="Unassembled WGS sequence"/>
</dbReference>
<proteinExistence type="predicted"/>
<dbReference type="EMBL" id="BMAW01021161">
    <property type="protein sequence ID" value="GFT71681.1"/>
    <property type="molecule type" value="Genomic_DNA"/>
</dbReference>
<dbReference type="EMBL" id="BMAW01041525">
    <property type="protein sequence ID" value="GFS28935.1"/>
    <property type="molecule type" value="Genomic_DNA"/>
</dbReference>
<evidence type="ECO:0000313" key="1">
    <source>
        <dbReference type="EMBL" id="GFS28935.1"/>
    </source>
</evidence>
<dbReference type="OrthoDB" id="6437939at2759"/>
<dbReference type="AlphaFoldDB" id="A0A8X6I340"/>
<keyword evidence="3" id="KW-1185">Reference proteome</keyword>
<organism evidence="1 3">
    <name type="scientific">Nephila pilipes</name>
    <name type="common">Giant wood spider</name>
    <name type="synonym">Nephila maculata</name>
    <dbReference type="NCBI Taxonomy" id="299642"/>
    <lineage>
        <taxon>Eukaryota</taxon>
        <taxon>Metazoa</taxon>
        <taxon>Ecdysozoa</taxon>
        <taxon>Arthropoda</taxon>
        <taxon>Chelicerata</taxon>
        <taxon>Arachnida</taxon>
        <taxon>Araneae</taxon>
        <taxon>Araneomorphae</taxon>
        <taxon>Entelegynae</taxon>
        <taxon>Araneoidea</taxon>
        <taxon>Nephilidae</taxon>
        <taxon>Nephila</taxon>
    </lineage>
</organism>
<evidence type="ECO:0000313" key="3">
    <source>
        <dbReference type="Proteomes" id="UP000887013"/>
    </source>
</evidence>
<comment type="caution">
    <text evidence="1">The sequence shown here is derived from an EMBL/GenBank/DDBJ whole genome shotgun (WGS) entry which is preliminary data.</text>
</comment>
<evidence type="ECO:0000313" key="2">
    <source>
        <dbReference type="EMBL" id="GFT71681.1"/>
    </source>
</evidence>